<sequence length="177" mass="19502">MALVEVVAKKQNQHSKMLCQAKVETPPTEWVQICVDAAFLCSGDSGWGVYSKEEGGEVIFTDAGRLACLTDALHAESLAMINAIRFVEEFGMGQVIFIMVCLLLKLALGSVTWDHAPLGILFREAKFKLQMDFVDYKIDVCSHLCNIPAHLLAGCGSTAMIDSQCIWFTNLRQDINA</sequence>
<name>M8B1L0_AEGTA</name>
<protein>
    <submittedName>
        <fullName evidence="1">Uncharacterized protein</fullName>
    </submittedName>
</protein>
<accession>M8B1L0</accession>
<dbReference type="EnsemblPlants" id="EMT07886">
    <property type="protein sequence ID" value="EMT07886"/>
    <property type="gene ID" value="F775_03927"/>
</dbReference>
<proteinExistence type="predicted"/>
<evidence type="ECO:0000313" key="1">
    <source>
        <dbReference type="EnsemblPlants" id="EMT07886"/>
    </source>
</evidence>
<dbReference type="AlphaFoldDB" id="M8B1L0"/>
<dbReference type="InterPro" id="IPR052929">
    <property type="entry name" value="RNase_H-like_EbsB-rel"/>
</dbReference>
<dbReference type="PANTHER" id="PTHR47074">
    <property type="entry name" value="BNAC02G40300D PROTEIN"/>
    <property type="match status" value="1"/>
</dbReference>
<reference evidence="1" key="1">
    <citation type="submission" date="2015-06" db="UniProtKB">
        <authorList>
            <consortium name="EnsemblPlants"/>
        </authorList>
    </citation>
    <scope>IDENTIFICATION</scope>
</reference>
<organism evidence="1">
    <name type="scientific">Aegilops tauschii</name>
    <name type="common">Tausch's goatgrass</name>
    <name type="synonym">Aegilops squarrosa</name>
    <dbReference type="NCBI Taxonomy" id="37682"/>
    <lineage>
        <taxon>Eukaryota</taxon>
        <taxon>Viridiplantae</taxon>
        <taxon>Streptophyta</taxon>
        <taxon>Embryophyta</taxon>
        <taxon>Tracheophyta</taxon>
        <taxon>Spermatophyta</taxon>
        <taxon>Magnoliopsida</taxon>
        <taxon>Liliopsida</taxon>
        <taxon>Poales</taxon>
        <taxon>Poaceae</taxon>
        <taxon>BOP clade</taxon>
        <taxon>Pooideae</taxon>
        <taxon>Triticodae</taxon>
        <taxon>Triticeae</taxon>
        <taxon>Triticinae</taxon>
        <taxon>Aegilops</taxon>
    </lineage>
</organism>
<dbReference type="PANTHER" id="PTHR47074:SF11">
    <property type="entry name" value="REVERSE TRANSCRIPTASE-LIKE PROTEIN"/>
    <property type="match status" value="1"/>
</dbReference>